<organism evidence="1 2">
    <name type="scientific">Fusarium decemcellulare</name>
    <dbReference type="NCBI Taxonomy" id="57161"/>
    <lineage>
        <taxon>Eukaryota</taxon>
        <taxon>Fungi</taxon>
        <taxon>Dikarya</taxon>
        <taxon>Ascomycota</taxon>
        <taxon>Pezizomycotina</taxon>
        <taxon>Sordariomycetes</taxon>
        <taxon>Hypocreomycetidae</taxon>
        <taxon>Hypocreales</taxon>
        <taxon>Nectriaceae</taxon>
        <taxon>Fusarium</taxon>
        <taxon>Fusarium decemcellulare species complex</taxon>
    </lineage>
</organism>
<name>A0ACC1SDF5_9HYPO</name>
<evidence type="ECO:0000313" key="2">
    <source>
        <dbReference type="Proteomes" id="UP001148629"/>
    </source>
</evidence>
<accession>A0ACC1SDF5</accession>
<dbReference type="EMBL" id="JANRMS010000583">
    <property type="protein sequence ID" value="KAJ3537376.1"/>
    <property type="molecule type" value="Genomic_DNA"/>
</dbReference>
<comment type="caution">
    <text evidence="1">The sequence shown here is derived from an EMBL/GenBank/DDBJ whole genome shotgun (WGS) entry which is preliminary data.</text>
</comment>
<gene>
    <name evidence="1" type="ORF">NM208_g6338</name>
</gene>
<sequence length="390" mass="43940">MPATPGKAPLESAPEEVFAMIVNAMDTYKQVHTLVLCSRTLYKRAEPLLYLRDVRQGGLNSMKQAASTMASHAAIAAVNKLMLRIEPSKRAGCINFHFIHTRGYATALHIAAALGKVDLVLHLVQLGANKLTGAKNLGAIIDFDHRYVGENQQELTSLLSRTIWMPNLVPLLKNKMTLFFMFQRDVPTSVMALPERGQAPGRAVTLFHLAVVLDDERLLRTSFRFWAQEKDFQSASGGYSALHLAIKTTNEPLFQFLLDRDPRTDIYDDSGRSALHLAIEGSCMCLDVRERNWMCTVAVRLLLHGVSPLQRKNTRHQENPYFCLSEYFQYEWSHSYRSIRTIITSLRYHERQLNVSLGRDPASTELNLGFRDGKTVLSRLAKAIIANSPV</sequence>
<dbReference type="Proteomes" id="UP001148629">
    <property type="component" value="Unassembled WGS sequence"/>
</dbReference>
<keyword evidence="2" id="KW-1185">Reference proteome</keyword>
<protein>
    <submittedName>
        <fullName evidence="1">Uncharacterized protein</fullName>
    </submittedName>
</protein>
<reference evidence="1" key="1">
    <citation type="submission" date="2022-08" db="EMBL/GenBank/DDBJ databases">
        <title>Genome Sequence of Fusarium decemcellulare.</title>
        <authorList>
            <person name="Buettner E."/>
        </authorList>
    </citation>
    <scope>NUCLEOTIDE SEQUENCE</scope>
    <source>
        <strain evidence="1">Babe19</strain>
    </source>
</reference>
<evidence type="ECO:0000313" key="1">
    <source>
        <dbReference type="EMBL" id="KAJ3537376.1"/>
    </source>
</evidence>
<proteinExistence type="predicted"/>